<accession>A0ACC1MS56</accession>
<protein>
    <submittedName>
        <fullName evidence="1">Uncharacterized protein</fullName>
    </submittedName>
</protein>
<evidence type="ECO:0000313" key="2">
    <source>
        <dbReference type="Proteomes" id="UP001143910"/>
    </source>
</evidence>
<sequence>MPTSLHKTRKIISKKRGGEVNSLHAKSRDSKRLRMAHARDIRLDKLASARSKKEEPIVDRIEYFHKVLTEKGVSTLELPEVQTLIHNYIHQYDEEYNEVKKARRPGRRASTREDLLKRKIDTLEDEYEKGFLIPNIFEEENGTKLLGYEGSWAYLASIAWSKVSKAGKISNGDFPSKGIM</sequence>
<comment type="caution">
    <text evidence="1">The sequence shown here is derived from an EMBL/GenBank/DDBJ whole genome shotgun (WGS) entry which is preliminary data.</text>
</comment>
<evidence type="ECO:0000313" key="1">
    <source>
        <dbReference type="EMBL" id="KAJ2969860.1"/>
    </source>
</evidence>
<dbReference type="EMBL" id="JANJQO010001655">
    <property type="protein sequence ID" value="KAJ2969860.1"/>
    <property type="molecule type" value="Genomic_DNA"/>
</dbReference>
<reference evidence="1" key="1">
    <citation type="submission" date="2022-08" db="EMBL/GenBank/DDBJ databases">
        <title>Genome Sequence of Lecanicillium fungicola.</title>
        <authorList>
            <person name="Buettner E."/>
        </authorList>
    </citation>
    <scope>NUCLEOTIDE SEQUENCE</scope>
    <source>
        <strain evidence="1">Babe33</strain>
    </source>
</reference>
<keyword evidence="2" id="KW-1185">Reference proteome</keyword>
<proteinExistence type="predicted"/>
<name>A0ACC1MS56_9HYPO</name>
<dbReference type="Proteomes" id="UP001143910">
    <property type="component" value="Unassembled WGS sequence"/>
</dbReference>
<organism evidence="1 2">
    <name type="scientific">Zarea fungicola</name>
    <dbReference type="NCBI Taxonomy" id="93591"/>
    <lineage>
        <taxon>Eukaryota</taxon>
        <taxon>Fungi</taxon>
        <taxon>Dikarya</taxon>
        <taxon>Ascomycota</taxon>
        <taxon>Pezizomycotina</taxon>
        <taxon>Sordariomycetes</taxon>
        <taxon>Hypocreomycetidae</taxon>
        <taxon>Hypocreales</taxon>
        <taxon>Cordycipitaceae</taxon>
        <taxon>Zarea</taxon>
    </lineage>
</organism>
<gene>
    <name evidence="1" type="ORF">NQ176_g8454</name>
</gene>